<organism evidence="3">
    <name type="scientific">Colletotrichum graminicola (strain M1.001 / M2 / FGSC 10212)</name>
    <name type="common">Maize anthracnose fungus</name>
    <name type="synonym">Glomerella graminicola</name>
    <dbReference type="NCBI Taxonomy" id="645133"/>
    <lineage>
        <taxon>Eukaryota</taxon>
        <taxon>Fungi</taxon>
        <taxon>Dikarya</taxon>
        <taxon>Ascomycota</taxon>
        <taxon>Pezizomycotina</taxon>
        <taxon>Sordariomycetes</taxon>
        <taxon>Hypocreomycetidae</taxon>
        <taxon>Glomerellales</taxon>
        <taxon>Glomerellaceae</taxon>
        <taxon>Colletotrichum</taxon>
        <taxon>Colletotrichum graminicola species complex</taxon>
    </lineage>
</organism>
<reference evidence="3" key="1">
    <citation type="journal article" date="2012" name="Nat. Genet.">
        <title>Lifestyle transitions in plant pathogenic Colletotrichum fungi deciphered by genome and transcriptome analyses.</title>
        <authorList>
            <person name="O'Connell R.J."/>
            <person name="Thon M.R."/>
            <person name="Hacquard S."/>
            <person name="Amyotte S.G."/>
            <person name="Kleemann J."/>
            <person name="Torres M.F."/>
            <person name="Damm U."/>
            <person name="Buiate E.A."/>
            <person name="Epstein L."/>
            <person name="Alkan N."/>
            <person name="Altmueller J."/>
            <person name="Alvarado-Balderrama L."/>
            <person name="Bauser C.A."/>
            <person name="Becker C."/>
            <person name="Birren B.W."/>
            <person name="Chen Z."/>
            <person name="Choi J."/>
            <person name="Crouch J.A."/>
            <person name="Duvick J.P."/>
            <person name="Farman M.A."/>
            <person name="Gan P."/>
            <person name="Heiman D."/>
            <person name="Henrissat B."/>
            <person name="Howard R.J."/>
            <person name="Kabbage M."/>
            <person name="Koch C."/>
            <person name="Kracher B."/>
            <person name="Kubo Y."/>
            <person name="Law A.D."/>
            <person name="Lebrun M.-H."/>
            <person name="Lee Y.-H."/>
            <person name="Miyara I."/>
            <person name="Moore N."/>
            <person name="Neumann U."/>
            <person name="Nordstroem K."/>
            <person name="Panaccione D.G."/>
            <person name="Panstruga R."/>
            <person name="Place M."/>
            <person name="Proctor R.H."/>
            <person name="Prusky D."/>
            <person name="Rech G."/>
            <person name="Reinhardt R."/>
            <person name="Rollins J.A."/>
            <person name="Rounsley S."/>
            <person name="Schardl C.L."/>
            <person name="Schwartz D.C."/>
            <person name="Shenoy N."/>
            <person name="Shirasu K."/>
            <person name="Sikhakolli U.R."/>
            <person name="Stueber K."/>
            <person name="Sukno S.A."/>
            <person name="Sweigard J.A."/>
            <person name="Takano Y."/>
            <person name="Takahara H."/>
            <person name="Trail F."/>
            <person name="van der Does H.C."/>
            <person name="Voll L.M."/>
            <person name="Will I."/>
            <person name="Young S."/>
            <person name="Zeng Q."/>
            <person name="Zhang J."/>
            <person name="Zhou S."/>
            <person name="Dickman M.B."/>
            <person name="Schulze-Lefert P."/>
            <person name="Ver Loren van Themaat E."/>
            <person name="Ma L.-J."/>
            <person name="Vaillancourt L.J."/>
        </authorList>
    </citation>
    <scope>NUCLEOTIDE SEQUENCE [LARGE SCALE GENOMIC DNA]</scope>
    <source>
        <strain evidence="3">M1.001 / M2 / FGSC 10212</strain>
    </source>
</reference>
<proteinExistence type="predicted"/>
<dbReference type="EMBL" id="GG697333">
    <property type="protein sequence ID" value="EFQ25895.1"/>
    <property type="molecule type" value="Genomic_DNA"/>
</dbReference>
<evidence type="ECO:0000313" key="2">
    <source>
        <dbReference type="EMBL" id="EFQ25895.1"/>
    </source>
</evidence>
<name>E3Q5C8_COLGM</name>
<dbReference type="RefSeq" id="XP_008089915.1">
    <property type="nucleotide sequence ID" value="XM_008091724.1"/>
</dbReference>
<keyword evidence="3" id="KW-1185">Reference proteome</keyword>
<feature type="compositionally biased region" description="Basic and acidic residues" evidence="1">
    <location>
        <begin position="55"/>
        <end position="68"/>
    </location>
</feature>
<dbReference type="VEuPathDB" id="FungiDB:GLRG_01039"/>
<dbReference type="GeneID" id="24406404"/>
<feature type="region of interest" description="Disordered" evidence="1">
    <location>
        <begin position="39"/>
        <end position="68"/>
    </location>
</feature>
<sequence>MPEETPSEVYDSLDDSVSTQSITSRLLVSSWTVRIKPFPGWGPNEDVKGQSPKPEWGKRTKYDTWSRG</sequence>
<dbReference type="AlphaFoldDB" id="E3Q5C8"/>
<gene>
    <name evidence="2" type="ORF">GLRG_01039</name>
</gene>
<protein>
    <submittedName>
        <fullName evidence="2">Uncharacterized protein</fullName>
    </submittedName>
</protein>
<dbReference type="Proteomes" id="UP000008782">
    <property type="component" value="Unassembled WGS sequence"/>
</dbReference>
<evidence type="ECO:0000256" key="1">
    <source>
        <dbReference type="SAM" id="MobiDB-lite"/>
    </source>
</evidence>
<evidence type="ECO:0000313" key="3">
    <source>
        <dbReference type="Proteomes" id="UP000008782"/>
    </source>
</evidence>
<accession>E3Q5C8</accession>
<dbReference type="HOGENOM" id="CLU_2793848_0_0_1"/>